<keyword evidence="3" id="KW-1185">Reference proteome</keyword>
<comment type="caution">
    <text evidence="1">The sequence shown here is derived from an EMBL/GenBank/DDBJ whole genome shotgun (WGS) entry which is preliminary data.</text>
</comment>
<evidence type="ECO:0000313" key="2">
    <source>
        <dbReference type="EMBL" id="ORA42073.1"/>
    </source>
</evidence>
<gene>
    <name evidence="2" type="ORF">BST19_26485</name>
    <name evidence="1" type="ORF">H7I91_21465</name>
</gene>
<accession>A0AAW5S8K9</accession>
<evidence type="ECO:0000313" key="1">
    <source>
        <dbReference type="EMBL" id="MCV6991808.1"/>
    </source>
</evidence>
<evidence type="ECO:0000313" key="4">
    <source>
        <dbReference type="Proteomes" id="UP001207588"/>
    </source>
</evidence>
<protein>
    <submittedName>
        <fullName evidence="1">Uncharacterized protein</fullName>
    </submittedName>
</protein>
<evidence type="ECO:0000313" key="3">
    <source>
        <dbReference type="Proteomes" id="UP000192293"/>
    </source>
</evidence>
<proteinExistence type="predicted"/>
<sequence length="64" mass="6842">MARSSADHCRFALLRALALLVDCGYLGVEGRLRSIIDYTVGGLVVELVDTVDGPFGQVPADSFD</sequence>
<organism evidence="1 4">
    <name type="scientific">Mycobacterium bouchedurhonense</name>
    <dbReference type="NCBI Taxonomy" id="701041"/>
    <lineage>
        <taxon>Bacteria</taxon>
        <taxon>Bacillati</taxon>
        <taxon>Actinomycetota</taxon>
        <taxon>Actinomycetes</taxon>
        <taxon>Mycobacteriales</taxon>
        <taxon>Mycobacteriaceae</taxon>
        <taxon>Mycobacterium</taxon>
        <taxon>Mycobacterium avium complex (MAC)</taxon>
    </lineage>
</organism>
<reference evidence="1" key="3">
    <citation type="journal article" date="2022" name="BMC Genomics">
        <title>Comparative genome analysis of mycobacteria focusing on tRNA and non-coding RNA.</title>
        <authorList>
            <person name="Behra P.R.K."/>
            <person name="Pettersson B.M.F."/>
            <person name="Ramesh M."/>
            <person name="Das S."/>
            <person name="Dasgupta S."/>
            <person name="Kirsebom L.A."/>
        </authorList>
    </citation>
    <scope>NUCLEOTIDE SEQUENCE</scope>
    <source>
        <strain evidence="1">DSM 45439</strain>
    </source>
</reference>
<dbReference type="Proteomes" id="UP000192293">
    <property type="component" value="Unassembled WGS sequence"/>
</dbReference>
<dbReference type="AlphaFoldDB" id="A0AAW5S8K9"/>
<dbReference type="EMBL" id="MVHL01000092">
    <property type="protein sequence ID" value="ORA42073.1"/>
    <property type="molecule type" value="Genomic_DNA"/>
</dbReference>
<dbReference type="Proteomes" id="UP001207588">
    <property type="component" value="Unassembled WGS sequence"/>
</dbReference>
<dbReference type="RefSeq" id="WP_063966974.1">
    <property type="nucleotide sequence ID" value="NZ_JACKTG010000073.1"/>
</dbReference>
<reference evidence="1" key="2">
    <citation type="submission" date="2020-07" db="EMBL/GenBank/DDBJ databases">
        <authorList>
            <person name="Pettersson B.M.F."/>
            <person name="Behra P.R.K."/>
            <person name="Ramesh M."/>
            <person name="Das S."/>
            <person name="Dasgupta S."/>
            <person name="Kirsebom L.A."/>
        </authorList>
    </citation>
    <scope>NUCLEOTIDE SEQUENCE</scope>
    <source>
        <strain evidence="1">DSM 45439</strain>
    </source>
</reference>
<dbReference type="EMBL" id="JACKTG010000073">
    <property type="protein sequence ID" value="MCV6991808.1"/>
    <property type="molecule type" value="Genomic_DNA"/>
</dbReference>
<name>A0AAW5S8K9_MYCBC</name>
<reference evidence="2 3" key="1">
    <citation type="submission" date="2017-02" db="EMBL/GenBank/DDBJ databases">
        <title>The new phylogeny of genus Mycobacterium.</title>
        <authorList>
            <person name="Tortoli E."/>
            <person name="Trovato A."/>
            <person name="Cirillo D.M."/>
        </authorList>
    </citation>
    <scope>NUCLEOTIDE SEQUENCE [LARGE SCALE GENOMIC DNA]</scope>
    <source>
        <strain evidence="2 3">DSM 45439</strain>
    </source>
</reference>